<keyword evidence="3" id="KW-0479">Metal-binding</keyword>
<gene>
    <name evidence="4" type="ORF">CQA43_06045</name>
</gene>
<dbReference type="Pfam" id="PF01501">
    <property type="entry name" value="Glyco_transf_8"/>
    <property type="match status" value="1"/>
</dbReference>
<dbReference type="Proteomes" id="UP000256650">
    <property type="component" value="Unassembled WGS sequence"/>
</dbReference>
<comment type="caution">
    <text evidence="4">The sequence shown here is derived from an EMBL/GenBank/DDBJ whole genome shotgun (WGS) entry which is preliminary data.</text>
</comment>
<dbReference type="PANTHER" id="PTHR13778">
    <property type="entry name" value="GLYCOSYLTRANSFERASE 8 DOMAIN-CONTAINING PROTEIN"/>
    <property type="match status" value="1"/>
</dbReference>
<dbReference type="GeneID" id="82535851"/>
<dbReference type="AlphaFoldDB" id="A0A3D8IC74"/>
<proteinExistence type="predicted"/>
<dbReference type="InterPro" id="IPR029044">
    <property type="entry name" value="Nucleotide-diphossugar_trans"/>
</dbReference>
<keyword evidence="2 4" id="KW-0808">Transferase</keyword>
<accession>A0A3D8IC74</accession>
<dbReference type="PANTHER" id="PTHR13778:SF47">
    <property type="entry name" value="LIPOPOLYSACCHARIDE 1,3-GALACTOSYLTRANSFERASE"/>
    <property type="match status" value="1"/>
</dbReference>
<evidence type="ECO:0000256" key="1">
    <source>
        <dbReference type="ARBA" id="ARBA00022676"/>
    </source>
</evidence>
<evidence type="ECO:0000256" key="3">
    <source>
        <dbReference type="ARBA" id="ARBA00022723"/>
    </source>
</evidence>
<evidence type="ECO:0000313" key="4">
    <source>
        <dbReference type="EMBL" id="RDU62793.1"/>
    </source>
</evidence>
<dbReference type="GO" id="GO:0046872">
    <property type="term" value="F:metal ion binding"/>
    <property type="evidence" value="ECO:0007669"/>
    <property type="project" value="UniProtKB-KW"/>
</dbReference>
<keyword evidence="1" id="KW-0328">Glycosyltransferase</keyword>
<dbReference type="EMBL" id="NXLS01000005">
    <property type="protein sequence ID" value="RDU62793.1"/>
    <property type="molecule type" value="Genomic_DNA"/>
</dbReference>
<sequence>MFHIVFSADENYIPYTAVLIASIVQNTDTSKGFERLCQSSNMGDNSAIRNLKVESLSKRQEGYIFHILSDSVSEQAREKLKGLEKSLTEIYPCTIQVHIMQEFDFKQFPKCGAAHSNYLPYCRLKMDAFLNREVEKCLYLDSDMLCLFDIRELFALDLSDKIVAAVGDCGTKNRKIKFVQKGQKKLHFFDENYFNSGFLLLNAKEYRKEKIEKKCEELASCCTYITAADQDLLNATIPQDKVLKLPFAYNFQTICFCYAICKDENPNRLNYTRAEFTESFKSPKILHFGEKPWKYLKSYVDSEGRNISALWWDYAAKTPAFGQELLASKEKAQDYLIQAGLGAEALEHYKSLFGIFKIRSLIANPQEDLKVLQSANGIPDEAFGLCLIVGEMIFYARRRKRGALSVLLKIHKVQKAFLKYHHLSRME</sequence>
<dbReference type="InterPro" id="IPR002495">
    <property type="entry name" value="Glyco_trans_8"/>
</dbReference>
<dbReference type="Gene3D" id="3.90.550.10">
    <property type="entry name" value="Spore Coat Polysaccharide Biosynthesis Protein SpsA, Chain A"/>
    <property type="match status" value="1"/>
</dbReference>
<organism evidence="4 5">
    <name type="scientific">Helicobacter ganmani</name>
    <dbReference type="NCBI Taxonomy" id="60246"/>
    <lineage>
        <taxon>Bacteria</taxon>
        <taxon>Pseudomonadati</taxon>
        <taxon>Campylobacterota</taxon>
        <taxon>Epsilonproteobacteria</taxon>
        <taxon>Campylobacterales</taxon>
        <taxon>Helicobacteraceae</taxon>
        <taxon>Helicobacter</taxon>
    </lineage>
</organism>
<dbReference type="GO" id="GO:0016757">
    <property type="term" value="F:glycosyltransferase activity"/>
    <property type="evidence" value="ECO:0007669"/>
    <property type="project" value="UniProtKB-KW"/>
</dbReference>
<dbReference type="RefSeq" id="WP_115551719.1">
    <property type="nucleotide sequence ID" value="NZ_CAPHNE010000011.1"/>
</dbReference>
<reference evidence="4 5" key="1">
    <citation type="submission" date="2018-04" db="EMBL/GenBank/DDBJ databases">
        <title>Novel Campyloabacter and Helicobacter Species and Strains.</title>
        <authorList>
            <person name="Mannion A.J."/>
            <person name="Shen Z."/>
            <person name="Fox J.G."/>
        </authorList>
    </citation>
    <scope>NUCLEOTIDE SEQUENCE [LARGE SCALE GENOMIC DNA]</scope>
    <source>
        <strain evidence="4 5">MIT 99-5101</strain>
    </source>
</reference>
<keyword evidence="5" id="KW-1185">Reference proteome</keyword>
<protein>
    <submittedName>
        <fullName evidence="4">Glycosyltransferase family 8 protein</fullName>
    </submittedName>
</protein>
<dbReference type="SUPFAM" id="SSF53448">
    <property type="entry name" value="Nucleotide-diphospho-sugar transferases"/>
    <property type="match status" value="1"/>
</dbReference>
<dbReference type="OrthoDB" id="5363698at2"/>
<evidence type="ECO:0000313" key="5">
    <source>
        <dbReference type="Proteomes" id="UP000256650"/>
    </source>
</evidence>
<dbReference type="InterPro" id="IPR050748">
    <property type="entry name" value="Glycosyltrans_8_dom-fam"/>
</dbReference>
<evidence type="ECO:0000256" key="2">
    <source>
        <dbReference type="ARBA" id="ARBA00022679"/>
    </source>
</evidence>
<name>A0A3D8IC74_9HELI</name>
<dbReference type="CDD" id="cd04194">
    <property type="entry name" value="GT8_A4GalT_like"/>
    <property type="match status" value="1"/>
</dbReference>